<dbReference type="Proteomes" id="UP000786875">
    <property type="component" value="Unassembled WGS sequence"/>
</dbReference>
<dbReference type="EMBL" id="JABBFO010000006">
    <property type="protein sequence ID" value="MBT0727440.1"/>
    <property type="molecule type" value="Genomic_DNA"/>
</dbReference>
<protein>
    <submittedName>
        <fullName evidence="1">Uncharacterized protein</fullName>
    </submittedName>
</protein>
<dbReference type="RefSeq" id="WP_214213657.1">
    <property type="nucleotide sequence ID" value="NZ_JABBFO010000006.1"/>
</dbReference>
<comment type="caution">
    <text evidence="1">The sequence shown here is derived from an EMBL/GenBank/DDBJ whole genome shotgun (WGS) entry which is preliminary data.</text>
</comment>
<gene>
    <name evidence="1" type="ORF">HGT73_08575</name>
</gene>
<reference evidence="1 2" key="1">
    <citation type="submission" date="2020-04" db="EMBL/GenBank/DDBJ databases">
        <title>Genome sequencing of Rosenbergiella species.</title>
        <authorList>
            <person name="Alvarez-Perez S."/>
            <person name="Lievens B."/>
        </authorList>
    </citation>
    <scope>NUCLEOTIDE SEQUENCE [LARGE SCALE GENOMIC DNA]</scope>
    <source>
        <strain evidence="1 2">CdVSA20.1</strain>
    </source>
</reference>
<proteinExistence type="predicted"/>
<sequence length="70" mass="7628">MKALPLPNAARQVEQAQSVLSMWLELCKNAEEANKIAAIITLLDGVPEAMDAAESLLFVLENPDHAEEQP</sequence>
<evidence type="ECO:0000313" key="1">
    <source>
        <dbReference type="EMBL" id="MBT0727440.1"/>
    </source>
</evidence>
<evidence type="ECO:0000313" key="2">
    <source>
        <dbReference type="Proteomes" id="UP000786875"/>
    </source>
</evidence>
<name>A0ABS5T7E3_9GAMM</name>
<accession>A0ABS5T7E3</accession>
<organism evidence="1 2">
    <name type="scientific">Rosenbergiella australiborealis</name>
    <dbReference type="NCBI Taxonomy" id="1544696"/>
    <lineage>
        <taxon>Bacteria</taxon>
        <taxon>Pseudomonadati</taxon>
        <taxon>Pseudomonadota</taxon>
        <taxon>Gammaproteobacteria</taxon>
        <taxon>Enterobacterales</taxon>
        <taxon>Erwiniaceae</taxon>
        <taxon>Rosenbergiella</taxon>
    </lineage>
</organism>
<keyword evidence="2" id="KW-1185">Reference proteome</keyword>